<reference evidence="2" key="1">
    <citation type="submission" date="2016-10" db="EMBL/GenBank/DDBJ databases">
        <authorList>
            <person name="Varghese N."/>
            <person name="Submissions S."/>
        </authorList>
    </citation>
    <scope>NUCLEOTIDE SEQUENCE [LARGE SCALE GENOMIC DNA]</scope>
    <source>
        <strain evidence="2">DSM 9751</strain>
    </source>
</reference>
<gene>
    <name evidence="1" type="ORF">SAMN05216178_6289</name>
</gene>
<protein>
    <submittedName>
        <fullName evidence="1">Uncharacterized protein</fullName>
    </submittedName>
</protein>
<accession>A0A1H4Y0E9</accession>
<dbReference type="EMBL" id="FNTJ01000002">
    <property type="protein sequence ID" value="SED11436.1"/>
    <property type="molecule type" value="Genomic_DNA"/>
</dbReference>
<evidence type="ECO:0000313" key="1">
    <source>
        <dbReference type="EMBL" id="SED11436.1"/>
    </source>
</evidence>
<proteinExistence type="predicted"/>
<dbReference type="Proteomes" id="UP000198982">
    <property type="component" value="Unassembled WGS sequence"/>
</dbReference>
<name>A0A1H4Y0E9_9PSED</name>
<dbReference type="AlphaFoldDB" id="A0A1H4Y0E9"/>
<sequence>MEHLHGAKTMNQAIAYTKACLHRAINQGDKTLTISVLDLKDILAELEKLETRQDPERPSAPLVGWADPEKIQQMRQGQRRYLTVSRKKGETFTQQVCASSAQQVSDTTKEAA</sequence>
<evidence type="ECO:0000313" key="2">
    <source>
        <dbReference type="Proteomes" id="UP000198982"/>
    </source>
</evidence>
<keyword evidence="2" id="KW-1185">Reference proteome</keyword>
<organism evidence="1 2">
    <name type="scientific">Pseudomonas saponiphila</name>
    <dbReference type="NCBI Taxonomy" id="556534"/>
    <lineage>
        <taxon>Bacteria</taxon>
        <taxon>Pseudomonadati</taxon>
        <taxon>Pseudomonadota</taxon>
        <taxon>Gammaproteobacteria</taxon>
        <taxon>Pseudomonadales</taxon>
        <taxon>Pseudomonadaceae</taxon>
        <taxon>Pseudomonas</taxon>
    </lineage>
</organism>